<reference evidence="4" key="1">
    <citation type="submission" date="2015-04" db="EMBL/GenBank/DDBJ databases">
        <title>Genome sequence of Mycobacterium arupense GUC1.</title>
        <authorList>
            <person name="Greninger A.L."/>
            <person name="Cunningham G."/>
            <person name="Chiu C.Y."/>
            <person name="Miller S."/>
        </authorList>
    </citation>
    <scope>NUCLEOTIDE SEQUENCE [LARGE SCALE GENOMIC DNA]</scope>
    <source>
        <strain evidence="4">GUC1</strain>
    </source>
</reference>
<dbReference type="InterPro" id="IPR050627">
    <property type="entry name" value="Nitroreductase/BluB"/>
</dbReference>
<proteinExistence type="predicted"/>
<keyword evidence="5" id="KW-1185">Reference proteome</keyword>
<sequence>MAASFVETTTIRDAVWTASRAPSIHNIQPWRWVLDTDELQLYLDRNRVLPSDRAGREAVIGCGATLDHLRVALAADGLACNVERFPNPNDPDHLASIQFSPMSYVTDGHRRRAEAIWARRSDRLPLNPPPDWDSFEPVLRSRVREYGARLDVLPESTRPRLAQASRFSESLRLYDSAYHAELHRWAVPFASSDGIPYDALASAAEDERVAVGRRFPTPHHPERRTQIGEDMATVVVVSTTTDDRADALAAGEELSAVLLESTMAGLASCPLTHLTEVQVARDIVETLVNSNAIPQVLVRIGQAPASDEQQRRTARRPLDDVLTIRGR</sequence>
<dbReference type="Proteomes" id="UP000192327">
    <property type="component" value="Unassembled WGS sequence"/>
</dbReference>
<dbReference type="Proteomes" id="UP000321797">
    <property type="component" value="Unassembled WGS sequence"/>
</dbReference>
<dbReference type="EMBL" id="SSGD01000028">
    <property type="protein sequence ID" value="TXI58195.1"/>
    <property type="molecule type" value="Genomic_DNA"/>
</dbReference>
<dbReference type="SUPFAM" id="SSF55469">
    <property type="entry name" value="FMN-dependent nitroreductase-like"/>
    <property type="match status" value="1"/>
</dbReference>
<dbReference type="RefSeq" id="WP_046188032.1">
    <property type="nucleotide sequence ID" value="NZ_JACKUJ010000036.1"/>
</dbReference>
<dbReference type="EMBL" id="LASW01000005">
    <property type="protein sequence ID" value="KKC00980.1"/>
    <property type="molecule type" value="Genomic_DNA"/>
</dbReference>
<dbReference type="EMBL" id="MVHH01000004">
    <property type="protein sequence ID" value="ORA00570.1"/>
    <property type="molecule type" value="Genomic_DNA"/>
</dbReference>
<protein>
    <submittedName>
        <fullName evidence="1">NAD(P)H nitroreductase</fullName>
    </submittedName>
</protein>
<dbReference type="PATRIC" id="fig|342002.3.peg.1016"/>
<evidence type="ECO:0000313" key="1">
    <source>
        <dbReference type="EMBL" id="KKC00980.1"/>
    </source>
</evidence>
<organism evidence="1 4">
    <name type="scientific">Mycolicibacter arupensis</name>
    <dbReference type="NCBI Taxonomy" id="342002"/>
    <lineage>
        <taxon>Bacteria</taxon>
        <taxon>Bacillati</taxon>
        <taxon>Actinomycetota</taxon>
        <taxon>Actinomycetes</taxon>
        <taxon>Mycobacteriales</taxon>
        <taxon>Mycobacteriaceae</taxon>
        <taxon>Mycolicibacter</taxon>
    </lineage>
</organism>
<evidence type="ECO:0000313" key="6">
    <source>
        <dbReference type="Proteomes" id="UP000321797"/>
    </source>
</evidence>
<dbReference type="Gene3D" id="3.40.109.10">
    <property type="entry name" value="NADH Oxidase"/>
    <property type="match status" value="1"/>
</dbReference>
<gene>
    <name evidence="2" type="ORF">BST15_03620</name>
    <name evidence="3" type="ORF">E6Q54_06210</name>
    <name evidence="1" type="ORF">WR43_02505</name>
</gene>
<dbReference type="PANTHER" id="PTHR23026:SF123">
    <property type="entry name" value="NAD(P)H NITROREDUCTASE RV3131-RELATED"/>
    <property type="match status" value="1"/>
</dbReference>
<dbReference type="STRING" id="342002.BST15_03620"/>
<evidence type="ECO:0000313" key="5">
    <source>
        <dbReference type="Proteomes" id="UP000192327"/>
    </source>
</evidence>
<reference evidence="1" key="2">
    <citation type="submission" date="2015-04" db="EMBL/GenBank/DDBJ databases">
        <title>Genome sequence of Mycobacterium arupense strain GUC1.</title>
        <authorList>
            <person name="Greninger A.L."/>
            <person name="Cunningham G."/>
            <person name="Chiu C.Y."/>
            <person name="Miller S."/>
        </authorList>
    </citation>
    <scope>NUCLEOTIDE SEQUENCE</scope>
    <source>
        <strain evidence="1">GUC1</strain>
    </source>
</reference>
<comment type="caution">
    <text evidence="1">The sequence shown here is derived from an EMBL/GenBank/DDBJ whole genome shotgun (WGS) entry which is preliminary data.</text>
</comment>
<dbReference type="GO" id="GO:0016491">
    <property type="term" value="F:oxidoreductase activity"/>
    <property type="evidence" value="ECO:0007669"/>
    <property type="project" value="InterPro"/>
</dbReference>
<accession>A0A0F5N283</accession>
<dbReference type="AlphaFoldDB" id="A0A0F5N283"/>
<dbReference type="InterPro" id="IPR000415">
    <property type="entry name" value="Nitroreductase-like"/>
</dbReference>
<dbReference type="Proteomes" id="UP000034416">
    <property type="component" value="Unassembled WGS sequence"/>
</dbReference>
<evidence type="ECO:0000313" key="2">
    <source>
        <dbReference type="EMBL" id="ORA00570.1"/>
    </source>
</evidence>
<reference evidence="2 5" key="3">
    <citation type="submission" date="2016-12" db="EMBL/GenBank/DDBJ databases">
        <title>The new phylogeny of genus Mycobacterium.</title>
        <authorList>
            <person name="Tortoli E."/>
            <person name="Trovato A."/>
            <person name="Cirillo D.M."/>
        </authorList>
    </citation>
    <scope>NUCLEOTIDE SEQUENCE [LARGE SCALE GENOMIC DNA]</scope>
    <source>
        <strain evidence="2 5">DSM 44942</strain>
    </source>
</reference>
<reference evidence="3 6" key="4">
    <citation type="submission" date="2018-09" db="EMBL/GenBank/DDBJ databases">
        <title>Metagenome Assembled Genomes from an Advanced Water Purification Facility.</title>
        <authorList>
            <person name="Stamps B.W."/>
            <person name="Spear J.R."/>
        </authorList>
    </citation>
    <scope>NUCLEOTIDE SEQUENCE [LARGE SCALE GENOMIC DNA]</scope>
    <source>
        <strain evidence="3">Bin_29_2</strain>
    </source>
</reference>
<evidence type="ECO:0000313" key="4">
    <source>
        <dbReference type="Proteomes" id="UP000034416"/>
    </source>
</evidence>
<dbReference type="NCBIfam" id="NF047509">
    <property type="entry name" value="Rv3131_FMN_oxido"/>
    <property type="match status" value="1"/>
</dbReference>
<evidence type="ECO:0000313" key="3">
    <source>
        <dbReference type="EMBL" id="TXI58195.1"/>
    </source>
</evidence>
<name>A0A0F5N283_9MYCO</name>
<dbReference type="PANTHER" id="PTHR23026">
    <property type="entry name" value="NADPH NITROREDUCTASE"/>
    <property type="match status" value="1"/>
</dbReference>
<dbReference type="OrthoDB" id="8156917at2"/>